<evidence type="ECO:0000259" key="1">
    <source>
        <dbReference type="Pfam" id="PF12708"/>
    </source>
</evidence>
<organism evidence="2 3">
    <name type="scientific">Paramuricea clavata</name>
    <name type="common">Red gorgonian</name>
    <name type="synonym">Violescent sea-whip</name>
    <dbReference type="NCBI Taxonomy" id="317549"/>
    <lineage>
        <taxon>Eukaryota</taxon>
        <taxon>Metazoa</taxon>
        <taxon>Cnidaria</taxon>
        <taxon>Anthozoa</taxon>
        <taxon>Octocorallia</taxon>
        <taxon>Malacalcyonacea</taxon>
        <taxon>Plexauridae</taxon>
        <taxon>Paramuricea</taxon>
    </lineage>
</organism>
<sequence length="84" mass="8963">YFNANDSASARGDIDVTNPDPANSNNLKGAHRTGQKDSTTALQAIFDHAFQTSGTTVIYFPAGKYLITSNLIIKGRVTLMGSVD</sequence>
<proteinExistence type="predicted"/>
<dbReference type="InterPro" id="IPR024535">
    <property type="entry name" value="RHGA/B-epi-like_pectate_lyase"/>
</dbReference>
<dbReference type="Gene3D" id="2.160.20.10">
    <property type="entry name" value="Single-stranded right-handed beta-helix, Pectin lyase-like"/>
    <property type="match status" value="1"/>
</dbReference>
<dbReference type="InterPro" id="IPR012334">
    <property type="entry name" value="Pectin_lyas_fold"/>
</dbReference>
<evidence type="ECO:0000313" key="3">
    <source>
        <dbReference type="Proteomes" id="UP001152795"/>
    </source>
</evidence>
<dbReference type="Proteomes" id="UP001152795">
    <property type="component" value="Unassembled WGS sequence"/>
</dbReference>
<reference evidence="2" key="1">
    <citation type="submission" date="2020-04" db="EMBL/GenBank/DDBJ databases">
        <authorList>
            <person name="Alioto T."/>
            <person name="Alioto T."/>
            <person name="Gomez Garrido J."/>
        </authorList>
    </citation>
    <scope>NUCLEOTIDE SEQUENCE</scope>
    <source>
        <strain evidence="2">A484AB</strain>
    </source>
</reference>
<dbReference type="AlphaFoldDB" id="A0A6S7HG18"/>
<accession>A0A6S7HG18</accession>
<name>A0A6S7HG18_PARCT</name>
<dbReference type="Pfam" id="PF12708">
    <property type="entry name" value="Pect-lyase_RHGA_epim"/>
    <property type="match status" value="1"/>
</dbReference>
<feature type="domain" description="Rhamnogalacturonase A/B/Epimerase-like pectate lyase" evidence="1">
    <location>
        <begin position="29"/>
        <end position="82"/>
    </location>
</feature>
<protein>
    <recommendedName>
        <fullName evidence="1">Rhamnogalacturonase A/B/Epimerase-like pectate lyase domain-containing protein</fullName>
    </recommendedName>
</protein>
<dbReference type="InterPro" id="IPR011050">
    <property type="entry name" value="Pectin_lyase_fold/virulence"/>
</dbReference>
<feature type="non-terminal residue" evidence="2">
    <location>
        <position position="84"/>
    </location>
</feature>
<feature type="non-terminal residue" evidence="2">
    <location>
        <position position="1"/>
    </location>
</feature>
<keyword evidence="3" id="KW-1185">Reference proteome</keyword>
<comment type="caution">
    <text evidence="2">The sequence shown here is derived from an EMBL/GenBank/DDBJ whole genome shotgun (WGS) entry which is preliminary data.</text>
</comment>
<dbReference type="EMBL" id="CACRXK020002566">
    <property type="protein sequence ID" value="CAB3994920.1"/>
    <property type="molecule type" value="Genomic_DNA"/>
</dbReference>
<dbReference type="SUPFAM" id="SSF51126">
    <property type="entry name" value="Pectin lyase-like"/>
    <property type="match status" value="1"/>
</dbReference>
<evidence type="ECO:0000313" key="2">
    <source>
        <dbReference type="EMBL" id="CAB3994920.1"/>
    </source>
</evidence>
<gene>
    <name evidence="2" type="ORF">PACLA_8A049352</name>
</gene>